<dbReference type="Proteomes" id="UP001159641">
    <property type="component" value="Unassembled WGS sequence"/>
</dbReference>
<gene>
    <name evidence="1" type="ORF">J1605_015108</name>
</gene>
<dbReference type="EMBL" id="JAIQCJ010002347">
    <property type="protein sequence ID" value="KAJ8776817.1"/>
    <property type="molecule type" value="Genomic_DNA"/>
</dbReference>
<proteinExistence type="predicted"/>
<name>A0AB34GBX0_ESCRO</name>
<reference evidence="1 2" key="1">
    <citation type="submission" date="2022-11" db="EMBL/GenBank/DDBJ databases">
        <title>Whole genome sequence of Eschrichtius robustus ER-17-0199.</title>
        <authorList>
            <person name="Bruniche-Olsen A."/>
            <person name="Black A.N."/>
            <person name="Fields C.J."/>
            <person name="Walden K."/>
            <person name="Dewoody J.A."/>
        </authorList>
    </citation>
    <scope>NUCLEOTIDE SEQUENCE [LARGE SCALE GENOMIC DNA]</scope>
    <source>
        <strain evidence="1">ER-17-0199</strain>
        <tissue evidence="1">Blubber</tissue>
    </source>
</reference>
<protein>
    <submittedName>
        <fullName evidence="1">Uncharacterized protein</fullName>
    </submittedName>
</protein>
<accession>A0AB34GBX0</accession>
<keyword evidence="2" id="KW-1185">Reference proteome</keyword>
<dbReference type="AlphaFoldDB" id="A0AB34GBX0"/>
<evidence type="ECO:0000313" key="1">
    <source>
        <dbReference type="EMBL" id="KAJ8776817.1"/>
    </source>
</evidence>
<organism evidence="1 2">
    <name type="scientific">Eschrichtius robustus</name>
    <name type="common">California gray whale</name>
    <name type="synonym">Eschrichtius gibbosus</name>
    <dbReference type="NCBI Taxonomy" id="9764"/>
    <lineage>
        <taxon>Eukaryota</taxon>
        <taxon>Metazoa</taxon>
        <taxon>Chordata</taxon>
        <taxon>Craniata</taxon>
        <taxon>Vertebrata</taxon>
        <taxon>Euteleostomi</taxon>
        <taxon>Mammalia</taxon>
        <taxon>Eutheria</taxon>
        <taxon>Laurasiatheria</taxon>
        <taxon>Artiodactyla</taxon>
        <taxon>Whippomorpha</taxon>
        <taxon>Cetacea</taxon>
        <taxon>Mysticeti</taxon>
        <taxon>Eschrichtiidae</taxon>
        <taxon>Eschrichtius</taxon>
    </lineage>
</organism>
<sequence length="140" mass="15589">MFAQTPGLISIRGPLGSPRLGMGHCELESACRRLQSQDVLSQTAKVGNRNKAGGLGVFLIEAELLQPTQPPRGLTQKNKSYSLSGIDGYYPSSDRQFWKRRLASPGGPRQLRIRKRYSSEYCSIQSPHFRDEEKEPGSHS</sequence>
<evidence type="ECO:0000313" key="2">
    <source>
        <dbReference type="Proteomes" id="UP001159641"/>
    </source>
</evidence>
<comment type="caution">
    <text evidence="1">The sequence shown here is derived from an EMBL/GenBank/DDBJ whole genome shotgun (WGS) entry which is preliminary data.</text>
</comment>